<evidence type="ECO:0000259" key="15">
    <source>
        <dbReference type="SMART" id="SM00829"/>
    </source>
</evidence>
<evidence type="ECO:0000256" key="2">
    <source>
        <dbReference type="ARBA" id="ARBA00010371"/>
    </source>
</evidence>
<dbReference type="Gene3D" id="3.90.180.10">
    <property type="entry name" value="Medium-chain alcohol dehydrogenases, catalytic domain"/>
    <property type="match status" value="1"/>
</dbReference>
<evidence type="ECO:0000256" key="5">
    <source>
        <dbReference type="ARBA" id="ARBA00022857"/>
    </source>
</evidence>
<evidence type="ECO:0000256" key="7">
    <source>
        <dbReference type="ARBA" id="ARBA00023002"/>
    </source>
</evidence>
<protein>
    <recommendedName>
        <fullName evidence="12">Enoyl-[acyl-carrier-protein] reductase, mitochondrial</fullName>
        <ecNumber evidence="11">1.3.1.104</ecNumber>
    </recommendedName>
    <alternativeName>
        <fullName evidence="13">2-enoyl thioester reductase</fullName>
    </alternativeName>
</protein>
<evidence type="ECO:0000256" key="12">
    <source>
        <dbReference type="ARBA" id="ARBA00041058"/>
    </source>
</evidence>
<accession>A0AAJ7U4U7</accession>
<dbReference type="KEGG" id="pmrn:116953000"/>
<keyword evidence="5" id="KW-0521">NADP</keyword>
<dbReference type="Gene3D" id="3.40.50.720">
    <property type="entry name" value="NAD(P)-binding Rossmann-like Domain"/>
    <property type="match status" value="1"/>
</dbReference>
<comment type="subcellular location">
    <subcellularLocation>
        <location evidence="1">Mitochondrion</location>
    </subcellularLocation>
</comment>
<dbReference type="Pfam" id="PF00107">
    <property type="entry name" value="ADH_zinc_N"/>
    <property type="match status" value="1"/>
</dbReference>
<dbReference type="Pfam" id="PF08240">
    <property type="entry name" value="ADH_N"/>
    <property type="match status" value="1"/>
</dbReference>
<dbReference type="GO" id="GO:0141148">
    <property type="term" value="F:enoyl-[acyl-carrier-protein] reductase (NADPH) activity"/>
    <property type="evidence" value="ECO:0007669"/>
    <property type="project" value="UniProtKB-EC"/>
</dbReference>
<dbReference type="RefSeq" id="XP_032828691.1">
    <property type="nucleotide sequence ID" value="XM_032972800.1"/>
</dbReference>
<keyword evidence="6" id="KW-0809">Transit peptide</keyword>
<dbReference type="InterPro" id="IPR036291">
    <property type="entry name" value="NAD(P)-bd_dom_sf"/>
</dbReference>
<dbReference type="InterPro" id="IPR011032">
    <property type="entry name" value="GroES-like_sf"/>
</dbReference>
<keyword evidence="4" id="KW-0276">Fatty acid metabolism</keyword>
<comment type="catalytic activity">
    <reaction evidence="14">
        <text>a 2,3-saturated acyl-[ACP] + NADP(+) = a (2E)-enoyl-[ACP] + NADPH + H(+)</text>
        <dbReference type="Rhea" id="RHEA:22564"/>
        <dbReference type="Rhea" id="RHEA-COMP:9925"/>
        <dbReference type="Rhea" id="RHEA-COMP:9926"/>
        <dbReference type="ChEBI" id="CHEBI:15378"/>
        <dbReference type="ChEBI" id="CHEBI:57783"/>
        <dbReference type="ChEBI" id="CHEBI:58349"/>
        <dbReference type="ChEBI" id="CHEBI:78784"/>
        <dbReference type="ChEBI" id="CHEBI:78785"/>
        <dbReference type="EC" id="1.3.1.104"/>
    </reaction>
</comment>
<evidence type="ECO:0000313" key="16">
    <source>
        <dbReference type="Proteomes" id="UP001318040"/>
    </source>
</evidence>
<feature type="domain" description="Enoyl reductase (ER)" evidence="15">
    <location>
        <begin position="50"/>
        <end position="371"/>
    </location>
</feature>
<evidence type="ECO:0000256" key="8">
    <source>
        <dbReference type="ARBA" id="ARBA00023098"/>
    </source>
</evidence>
<keyword evidence="9" id="KW-0496">Mitochondrion</keyword>
<dbReference type="InterPro" id="IPR020843">
    <property type="entry name" value="ER"/>
</dbReference>
<evidence type="ECO:0000256" key="1">
    <source>
        <dbReference type="ARBA" id="ARBA00004173"/>
    </source>
</evidence>
<comment type="similarity">
    <text evidence="2">Belongs to the zinc-containing alcohol dehydrogenase family. Quinone oxidoreductase subfamily.</text>
</comment>
<evidence type="ECO:0000256" key="13">
    <source>
        <dbReference type="ARBA" id="ARBA00042123"/>
    </source>
</evidence>
<dbReference type="SMART" id="SM00829">
    <property type="entry name" value="PKS_ER"/>
    <property type="match status" value="1"/>
</dbReference>
<dbReference type="GeneID" id="116953000"/>
<keyword evidence="3" id="KW-0444">Lipid biosynthesis</keyword>
<keyword evidence="7" id="KW-0560">Oxidoreductase</keyword>
<dbReference type="GO" id="GO:0005739">
    <property type="term" value="C:mitochondrion"/>
    <property type="evidence" value="ECO:0007669"/>
    <property type="project" value="UniProtKB-SubCell"/>
</dbReference>
<evidence type="ECO:0000256" key="6">
    <source>
        <dbReference type="ARBA" id="ARBA00022946"/>
    </source>
</evidence>
<dbReference type="Proteomes" id="UP001318040">
    <property type="component" value="Chromosome 3"/>
</dbReference>
<evidence type="ECO:0000256" key="10">
    <source>
        <dbReference type="ARBA" id="ARBA00023160"/>
    </source>
</evidence>
<dbReference type="AlphaFoldDB" id="A0AAJ7U4U7"/>
<dbReference type="InterPro" id="IPR013154">
    <property type="entry name" value="ADH-like_N"/>
</dbReference>
<dbReference type="InterPro" id="IPR013149">
    <property type="entry name" value="ADH-like_C"/>
</dbReference>
<dbReference type="FunFam" id="3.40.50.720:FF:000112">
    <property type="entry name" value="Enoyl-[acyl-carrier-protein] reductase 1, mitochondrial"/>
    <property type="match status" value="1"/>
</dbReference>
<reference evidence="17 18" key="1">
    <citation type="submission" date="2025-04" db="UniProtKB">
        <authorList>
            <consortium name="RefSeq"/>
        </authorList>
    </citation>
    <scope>IDENTIFICATION</scope>
    <source>
        <tissue evidence="17 18">Sperm</tissue>
    </source>
</reference>
<evidence type="ECO:0000256" key="14">
    <source>
        <dbReference type="ARBA" id="ARBA00048843"/>
    </source>
</evidence>
<keyword evidence="8" id="KW-0443">Lipid metabolism</keyword>
<keyword evidence="10" id="KW-0275">Fatty acid biosynthesis</keyword>
<evidence type="ECO:0000313" key="18">
    <source>
        <dbReference type="RefSeq" id="XP_032828699.1"/>
    </source>
</evidence>
<dbReference type="FunFam" id="3.90.180.10:FF:000010">
    <property type="entry name" value="Enoyl-[acyl-carrier-protein] reductase, mitochondrial"/>
    <property type="match status" value="1"/>
</dbReference>
<evidence type="ECO:0000256" key="11">
    <source>
        <dbReference type="ARBA" id="ARBA00038963"/>
    </source>
</evidence>
<dbReference type="SUPFAM" id="SSF51735">
    <property type="entry name" value="NAD(P)-binding Rossmann-fold domains"/>
    <property type="match status" value="1"/>
</dbReference>
<evidence type="ECO:0000256" key="4">
    <source>
        <dbReference type="ARBA" id="ARBA00022832"/>
    </source>
</evidence>
<evidence type="ECO:0000313" key="17">
    <source>
        <dbReference type="RefSeq" id="XP_032828691.1"/>
    </source>
</evidence>
<dbReference type="EC" id="1.3.1.104" evidence="11"/>
<name>A0AAJ7U4U7_PETMA</name>
<evidence type="ECO:0000256" key="9">
    <source>
        <dbReference type="ARBA" id="ARBA00023128"/>
    </source>
</evidence>
<dbReference type="PANTHER" id="PTHR43981">
    <property type="entry name" value="ENOYL-[ACYL-CARRIER-PROTEIN] REDUCTASE, MITOCHONDRIAL"/>
    <property type="match status" value="1"/>
</dbReference>
<dbReference type="GO" id="GO:0006633">
    <property type="term" value="P:fatty acid biosynthetic process"/>
    <property type="evidence" value="ECO:0007669"/>
    <property type="project" value="UniProtKB-KW"/>
</dbReference>
<dbReference type="CDD" id="cd08290">
    <property type="entry name" value="ETR"/>
    <property type="match status" value="1"/>
</dbReference>
<gene>
    <name evidence="17 18" type="primary">LOC116953000</name>
</gene>
<dbReference type="PANTHER" id="PTHR43981:SF2">
    <property type="entry name" value="ENOYL-[ACYL-CARRIER-PROTEIN] REDUCTASE, MITOCHONDRIAL"/>
    <property type="match status" value="1"/>
</dbReference>
<dbReference type="InterPro" id="IPR051034">
    <property type="entry name" value="Mito_Enoyl-ACP_Reductase"/>
</dbReference>
<dbReference type="RefSeq" id="XP_032828699.1">
    <property type="nucleotide sequence ID" value="XM_032972808.1"/>
</dbReference>
<dbReference type="SUPFAM" id="SSF50129">
    <property type="entry name" value="GroES-like"/>
    <property type="match status" value="1"/>
</dbReference>
<evidence type="ECO:0000256" key="3">
    <source>
        <dbReference type="ARBA" id="ARBA00022516"/>
    </source>
</evidence>
<organism evidence="16 17">
    <name type="scientific">Petromyzon marinus</name>
    <name type="common">Sea lamprey</name>
    <dbReference type="NCBI Taxonomy" id="7757"/>
    <lineage>
        <taxon>Eukaryota</taxon>
        <taxon>Metazoa</taxon>
        <taxon>Chordata</taxon>
        <taxon>Craniata</taxon>
        <taxon>Vertebrata</taxon>
        <taxon>Cyclostomata</taxon>
        <taxon>Hyperoartia</taxon>
        <taxon>Petromyzontiformes</taxon>
        <taxon>Petromyzontidae</taxon>
        <taxon>Petromyzon</taxon>
    </lineage>
</organism>
<proteinExistence type="inferred from homology"/>
<sequence length="373" mass="40263">MPGLLGVATLRAAPRLGGGVRAALGGSPPWGCNLPRRGHTASCLVYAEHGEPAKVVKMEEQLLPPVGEREVLIRMLAAPINPADINMLQGKYGIQPPLPAIGGNEGVGQVEEVGSKVTKVKPGDWVLPVGSVFGTWRTAGVCSEDAMVTVPRDLPLLSAATIHVNPATAYCMLHDFTPLKPGDVVIQNGANSAVGQAVIQIAASMGVRTVNIVRDRPELGKLVEKLKAMGADFVLTEEELRKVEAKELWKKLPKPRLAFNCVGGKSATELLRNIERSGTMVTYGGMSRQPVIIPTSALIFNDIKVLGFWMTQWKRHYAQDGERQARMLSELCSLARVGKLTAPMCNEVPFHDFQVALEAAVKPFLSEKQILVM</sequence>
<keyword evidence="16" id="KW-1185">Reference proteome</keyword>